<organism evidence="7 8">
    <name type="scientific">Penicillium alfredii</name>
    <dbReference type="NCBI Taxonomy" id="1506179"/>
    <lineage>
        <taxon>Eukaryota</taxon>
        <taxon>Fungi</taxon>
        <taxon>Dikarya</taxon>
        <taxon>Ascomycota</taxon>
        <taxon>Pezizomycotina</taxon>
        <taxon>Eurotiomycetes</taxon>
        <taxon>Eurotiomycetidae</taxon>
        <taxon>Eurotiales</taxon>
        <taxon>Aspergillaceae</taxon>
        <taxon>Penicillium</taxon>
    </lineage>
</organism>
<evidence type="ECO:0000256" key="6">
    <source>
        <dbReference type="ARBA" id="ARBA00035132"/>
    </source>
</evidence>
<dbReference type="GO" id="GO:0005739">
    <property type="term" value="C:mitochondrion"/>
    <property type="evidence" value="ECO:0007669"/>
    <property type="project" value="UniProtKB-SubCell"/>
</dbReference>
<evidence type="ECO:0000256" key="3">
    <source>
        <dbReference type="ARBA" id="ARBA00022980"/>
    </source>
</evidence>
<comment type="similarity">
    <text evidence="2">Belongs to the mitochondrion-specific ribosomal protein mS33 family.</text>
</comment>
<comment type="caution">
    <text evidence="7">The sequence shown here is derived from an EMBL/GenBank/DDBJ whole genome shotgun (WGS) entry which is preliminary data.</text>
</comment>
<dbReference type="InterPro" id="IPR013219">
    <property type="entry name" value="Ribosomal_mS33"/>
</dbReference>
<sequence>MAQSRILDLVKSQCRIFSLNFNPQRLRLGNKILRQRLRGPALSAWYPRKTVSFRDLQNTYKPLGLTTFDEYEDDREEAIQVSLRGKGRPKKKRSAAGNVILNNPPYRYIHMQPTTN</sequence>
<keyword evidence="5" id="KW-0687">Ribonucleoprotein</keyword>
<keyword evidence="4" id="KW-0496">Mitochondrion</keyword>
<protein>
    <recommendedName>
        <fullName evidence="6">Small ribosomal subunit protein mS33</fullName>
    </recommendedName>
</protein>
<evidence type="ECO:0000313" key="7">
    <source>
        <dbReference type="EMBL" id="KAJ5105136.1"/>
    </source>
</evidence>
<gene>
    <name evidence="7" type="ORF">NUU61_002483</name>
</gene>
<dbReference type="Proteomes" id="UP001141434">
    <property type="component" value="Unassembled WGS sequence"/>
</dbReference>
<evidence type="ECO:0000256" key="2">
    <source>
        <dbReference type="ARBA" id="ARBA00008970"/>
    </source>
</evidence>
<evidence type="ECO:0000256" key="1">
    <source>
        <dbReference type="ARBA" id="ARBA00004173"/>
    </source>
</evidence>
<proteinExistence type="inferred from homology"/>
<dbReference type="OrthoDB" id="2257454at2759"/>
<dbReference type="GO" id="GO:0005840">
    <property type="term" value="C:ribosome"/>
    <property type="evidence" value="ECO:0007669"/>
    <property type="project" value="UniProtKB-KW"/>
</dbReference>
<accession>A0A9W9KGN1</accession>
<dbReference type="EMBL" id="JAPMSZ010000004">
    <property type="protein sequence ID" value="KAJ5105136.1"/>
    <property type="molecule type" value="Genomic_DNA"/>
</dbReference>
<dbReference type="AlphaFoldDB" id="A0A9W9KGN1"/>
<name>A0A9W9KGN1_9EURO</name>
<dbReference type="PANTHER" id="PTHR13362">
    <property type="entry name" value="MITOCHONDRIAL RIBOSOMAL PROTEIN S33"/>
    <property type="match status" value="1"/>
</dbReference>
<dbReference type="RefSeq" id="XP_056514132.1">
    <property type="nucleotide sequence ID" value="XM_056653065.1"/>
</dbReference>
<evidence type="ECO:0000256" key="5">
    <source>
        <dbReference type="ARBA" id="ARBA00023274"/>
    </source>
</evidence>
<comment type="subcellular location">
    <subcellularLocation>
        <location evidence="1">Mitochondrion</location>
    </subcellularLocation>
</comment>
<dbReference type="GeneID" id="81392233"/>
<dbReference type="Pfam" id="PF08293">
    <property type="entry name" value="MRP-S33"/>
    <property type="match status" value="1"/>
</dbReference>
<reference evidence="7" key="2">
    <citation type="journal article" date="2023" name="IMA Fungus">
        <title>Comparative genomic study of the Penicillium genus elucidates a diverse pangenome and 15 lateral gene transfer events.</title>
        <authorList>
            <person name="Petersen C."/>
            <person name="Sorensen T."/>
            <person name="Nielsen M.R."/>
            <person name="Sondergaard T.E."/>
            <person name="Sorensen J.L."/>
            <person name="Fitzpatrick D.A."/>
            <person name="Frisvad J.C."/>
            <person name="Nielsen K.L."/>
        </authorList>
    </citation>
    <scope>NUCLEOTIDE SEQUENCE</scope>
    <source>
        <strain evidence="7">IBT 34128</strain>
    </source>
</reference>
<dbReference type="PANTHER" id="PTHR13362:SF2">
    <property type="entry name" value="SMALL RIBOSOMAL SUBUNIT PROTEIN MS33"/>
    <property type="match status" value="1"/>
</dbReference>
<keyword evidence="8" id="KW-1185">Reference proteome</keyword>
<dbReference type="GO" id="GO:1990904">
    <property type="term" value="C:ribonucleoprotein complex"/>
    <property type="evidence" value="ECO:0007669"/>
    <property type="project" value="UniProtKB-KW"/>
</dbReference>
<keyword evidence="3" id="KW-0689">Ribosomal protein</keyword>
<reference evidence="7" key="1">
    <citation type="submission" date="2022-11" db="EMBL/GenBank/DDBJ databases">
        <authorList>
            <person name="Petersen C."/>
        </authorList>
    </citation>
    <scope>NUCLEOTIDE SEQUENCE</scope>
    <source>
        <strain evidence="7">IBT 34128</strain>
    </source>
</reference>
<evidence type="ECO:0000313" key="8">
    <source>
        <dbReference type="Proteomes" id="UP001141434"/>
    </source>
</evidence>
<evidence type="ECO:0000256" key="4">
    <source>
        <dbReference type="ARBA" id="ARBA00023128"/>
    </source>
</evidence>